<protein>
    <submittedName>
        <fullName evidence="1">Uncharacterized protein</fullName>
    </submittedName>
</protein>
<dbReference type="AlphaFoldDB" id="A0A7L5BV69"/>
<proteinExistence type="predicted"/>
<reference evidence="1 2" key="1">
    <citation type="submission" date="2020-02" db="EMBL/GenBank/DDBJ databases">
        <title>complete genome sequence of Rhodobacteraceae bacterium.</title>
        <authorList>
            <person name="Park J."/>
            <person name="Kim Y.-S."/>
            <person name="Kim K.-H."/>
        </authorList>
    </citation>
    <scope>NUCLEOTIDE SEQUENCE [LARGE SCALE GENOMIC DNA]</scope>
    <source>
        <strain evidence="1 2">RR4-56</strain>
    </source>
</reference>
<evidence type="ECO:0000313" key="1">
    <source>
        <dbReference type="EMBL" id="QIE54963.1"/>
    </source>
</evidence>
<sequence>MSDDHTRPALDYPPLPEPKFIPKAIIDKWAAIDPDKYLALKLTRTDLDLLFATINQSIMAQEHFRQAMISWTAGDLASANNQSHLAAHKTVEAQNALRSLFTAIMAGAEPQD</sequence>
<gene>
    <name evidence="1" type="ORF">G5B40_05555</name>
</gene>
<evidence type="ECO:0000313" key="2">
    <source>
        <dbReference type="Proteomes" id="UP000503336"/>
    </source>
</evidence>
<dbReference type="RefSeq" id="WP_165096065.1">
    <property type="nucleotide sequence ID" value="NZ_CP049056.1"/>
</dbReference>
<organism evidence="1 2">
    <name type="scientific">Pikeienuella piscinae</name>
    <dbReference type="NCBI Taxonomy" id="2748098"/>
    <lineage>
        <taxon>Bacteria</taxon>
        <taxon>Pseudomonadati</taxon>
        <taxon>Pseudomonadota</taxon>
        <taxon>Alphaproteobacteria</taxon>
        <taxon>Rhodobacterales</taxon>
        <taxon>Paracoccaceae</taxon>
        <taxon>Pikeienuella</taxon>
    </lineage>
</organism>
<name>A0A7L5BV69_9RHOB</name>
<dbReference type="EMBL" id="CP049056">
    <property type="protein sequence ID" value="QIE54963.1"/>
    <property type="molecule type" value="Genomic_DNA"/>
</dbReference>
<accession>A0A7L5BV69</accession>
<dbReference type="KEGG" id="hdh:G5B40_05555"/>
<dbReference type="Proteomes" id="UP000503336">
    <property type="component" value="Chromosome"/>
</dbReference>
<keyword evidence="2" id="KW-1185">Reference proteome</keyword>